<feature type="region of interest" description="Disordered" evidence="1">
    <location>
        <begin position="14"/>
        <end position="42"/>
    </location>
</feature>
<evidence type="ECO:0000313" key="2">
    <source>
        <dbReference type="EMBL" id="SDN20965.1"/>
    </source>
</evidence>
<evidence type="ECO:0000256" key="1">
    <source>
        <dbReference type="SAM" id="MobiDB-lite"/>
    </source>
</evidence>
<reference evidence="2 3" key="1">
    <citation type="submission" date="2016-10" db="EMBL/GenBank/DDBJ databases">
        <authorList>
            <person name="de Groot N.N."/>
        </authorList>
    </citation>
    <scope>NUCLEOTIDE SEQUENCE [LARGE SCALE GENOMIC DNA]</scope>
    <source>
        <strain evidence="2 3">CGMCC 1.5012</strain>
    </source>
</reference>
<dbReference type="Proteomes" id="UP000199182">
    <property type="component" value="Unassembled WGS sequence"/>
</dbReference>
<gene>
    <name evidence="2" type="ORF">SAMN05192585_11370</name>
</gene>
<accession>A0A1G9ZIM0</accession>
<protein>
    <submittedName>
        <fullName evidence="2">Uncharacterized protein</fullName>
    </submittedName>
</protein>
<proteinExistence type="predicted"/>
<dbReference type="AlphaFoldDB" id="A0A1G9ZIM0"/>
<name>A0A1G9ZIM0_9FIRM</name>
<evidence type="ECO:0000313" key="3">
    <source>
        <dbReference type="Proteomes" id="UP000199182"/>
    </source>
</evidence>
<sequence length="77" mass="8275">MEEKLCFTSLTVEDTPEVTPDTTFETTPPEEAPGEPGEVAAGDDVLLPPTLARQDASISKQATKAIGNIYFFKTQTS</sequence>
<keyword evidence="3" id="KW-1185">Reference proteome</keyword>
<organism evidence="2 3">
    <name type="scientific">Acetanaerobacterium elongatum</name>
    <dbReference type="NCBI Taxonomy" id="258515"/>
    <lineage>
        <taxon>Bacteria</taxon>
        <taxon>Bacillati</taxon>
        <taxon>Bacillota</taxon>
        <taxon>Clostridia</taxon>
        <taxon>Eubacteriales</taxon>
        <taxon>Oscillospiraceae</taxon>
        <taxon>Acetanaerobacterium</taxon>
    </lineage>
</organism>
<dbReference type="EMBL" id="FNID01000013">
    <property type="protein sequence ID" value="SDN20965.1"/>
    <property type="molecule type" value="Genomic_DNA"/>
</dbReference>